<keyword evidence="6" id="KW-0808">Transferase</keyword>
<dbReference type="GO" id="GO:0003908">
    <property type="term" value="F:methylated-DNA-[protein]-cysteine S-methyltransferase activity"/>
    <property type="evidence" value="ECO:0007669"/>
    <property type="project" value="TreeGrafter"/>
</dbReference>
<dbReference type="EMBL" id="JAGFMF010011658">
    <property type="protein sequence ID" value="KAG8517466.1"/>
    <property type="molecule type" value="Genomic_DNA"/>
</dbReference>
<feature type="compositionally biased region" description="Low complexity" evidence="4">
    <location>
        <begin position="497"/>
        <end position="506"/>
    </location>
</feature>
<feature type="compositionally biased region" description="Polar residues" evidence="4">
    <location>
        <begin position="127"/>
        <end position="136"/>
    </location>
</feature>
<dbReference type="OrthoDB" id="9665710at2759"/>
<dbReference type="GO" id="GO:0006281">
    <property type="term" value="P:DNA repair"/>
    <property type="evidence" value="ECO:0007669"/>
    <property type="project" value="InterPro"/>
</dbReference>
<evidence type="ECO:0000259" key="5">
    <source>
        <dbReference type="Pfam" id="PF01035"/>
    </source>
</evidence>
<feature type="region of interest" description="Disordered" evidence="4">
    <location>
        <begin position="879"/>
        <end position="940"/>
    </location>
</feature>
<dbReference type="SUPFAM" id="SSF46767">
    <property type="entry name" value="Methylated DNA-protein cysteine methyltransferase, C-terminal domain"/>
    <property type="match status" value="2"/>
</dbReference>
<dbReference type="InterPro" id="IPR036388">
    <property type="entry name" value="WH-like_DNA-bd_sf"/>
</dbReference>
<feature type="region of interest" description="Disordered" evidence="4">
    <location>
        <begin position="59"/>
        <end position="157"/>
    </location>
</feature>
<feature type="non-terminal residue" evidence="6">
    <location>
        <position position="1"/>
    </location>
</feature>
<protein>
    <recommendedName>
        <fullName evidence="2">Methylated-DNA--protein-cysteine methyltransferase</fullName>
    </recommendedName>
</protein>
<feature type="compositionally biased region" description="Pro residues" evidence="4">
    <location>
        <begin position="241"/>
        <end position="257"/>
    </location>
</feature>
<comment type="similarity">
    <text evidence="1">Belongs to the MGMT family.</text>
</comment>
<feature type="region of interest" description="Disordered" evidence="4">
    <location>
        <begin position="648"/>
        <end position="676"/>
    </location>
</feature>
<evidence type="ECO:0000256" key="2">
    <source>
        <dbReference type="ARBA" id="ARBA00015377"/>
    </source>
</evidence>
<evidence type="ECO:0000313" key="7">
    <source>
        <dbReference type="Proteomes" id="UP000700334"/>
    </source>
</evidence>
<feature type="compositionally biased region" description="Pro residues" evidence="4">
    <location>
        <begin position="144"/>
        <end position="155"/>
    </location>
</feature>
<dbReference type="GO" id="GO:0005654">
    <property type="term" value="C:nucleoplasm"/>
    <property type="evidence" value="ECO:0007669"/>
    <property type="project" value="TreeGrafter"/>
</dbReference>
<dbReference type="InterPro" id="IPR014048">
    <property type="entry name" value="MethylDNA_cys_MeTrfase_DNA-bd"/>
</dbReference>
<feature type="domain" description="Methylated-DNA-[protein]-cysteine S-methyltransferase DNA binding" evidence="5">
    <location>
        <begin position="746"/>
        <end position="787"/>
    </location>
</feature>
<accession>A0A8J6A9A3</accession>
<dbReference type="PANTHER" id="PTHR46460:SF1">
    <property type="entry name" value="METHYLATED-DNA--PROTEIN-CYSTEINE METHYLTRANSFERASE"/>
    <property type="match status" value="1"/>
</dbReference>
<evidence type="ECO:0000256" key="3">
    <source>
        <dbReference type="ARBA" id="ARBA00022763"/>
    </source>
</evidence>
<dbReference type="Pfam" id="PF01035">
    <property type="entry name" value="DNA_binding_1"/>
    <property type="match status" value="2"/>
</dbReference>
<keyword evidence="3" id="KW-0227">DNA damage</keyword>
<feature type="region of interest" description="Disordered" evidence="4">
    <location>
        <begin position="400"/>
        <end position="430"/>
    </location>
</feature>
<feature type="region of interest" description="Disordered" evidence="4">
    <location>
        <begin position="497"/>
        <end position="516"/>
    </location>
</feature>
<feature type="region of interest" description="Disordered" evidence="4">
    <location>
        <begin position="1039"/>
        <end position="1075"/>
    </location>
</feature>
<dbReference type="InterPro" id="IPR036217">
    <property type="entry name" value="MethylDNA_cys_MeTrfase_DNAb"/>
</dbReference>
<evidence type="ECO:0000313" key="6">
    <source>
        <dbReference type="EMBL" id="KAG8517466.1"/>
    </source>
</evidence>
<dbReference type="AlphaFoldDB" id="A0A8J6A9A3"/>
<comment type="caution">
    <text evidence="6">The sequence shown here is derived from an EMBL/GenBank/DDBJ whole genome shotgun (WGS) entry which is preliminary data.</text>
</comment>
<reference evidence="6" key="1">
    <citation type="journal article" date="2021" name="Evol. Appl.">
        <title>The genome of the Pyrenean desman and the effects of bottlenecks and inbreeding on the genomic landscape of an endangered species.</title>
        <authorList>
            <person name="Escoda L."/>
            <person name="Castresana J."/>
        </authorList>
    </citation>
    <scope>NUCLEOTIDE SEQUENCE</scope>
    <source>
        <strain evidence="6">IBE-C5619</strain>
    </source>
</reference>
<keyword evidence="7" id="KW-1185">Reference proteome</keyword>
<evidence type="ECO:0000256" key="1">
    <source>
        <dbReference type="ARBA" id="ARBA00008711"/>
    </source>
</evidence>
<dbReference type="Proteomes" id="UP000700334">
    <property type="component" value="Unassembled WGS sequence"/>
</dbReference>
<dbReference type="PANTHER" id="PTHR46460">
    <property type="entry name" value="METHYLATED-DNA--PROTEIN-CYSTEINE METHYLTRANSFERASE"/>
    <property type="match status" value="1"/>
</dbReference>
<dbReference type="NCBIfam" id="TIGR00589">
    <property type="entry name" value="ogt"/>
    <property type="match status" value="1"/>
</dbReference>
<sequence length="1124" mass="115864">VADRSLAPGREGACTLLRPAVTLLGGPAAGCAATPRPAGVRDGTGRRLGGMLDRQLQWPGLAPRGRAASSWRPARDSGRHPWPRSTCPAAAHTWPGRSSRLRGRRAGPSPPARAVLPTAAPDPGGQAQATSLSTGASEPHDWTPRPPSPLPPLPAEPQLGCGGSFSGCARQLASRRLRVLVVGDVWPLQTRPRLCSLGHASVLSSPVRPCPVLSCPVLRPSHSAACAAVIVTAAAVVQPSHEPPSPPGAPRAAPPRPGVSARAPPGVSQTAPPGAVPASRASGSGAPQTARRVPPEPAPEPPRHMRPLSQTQWCRASAQACGPLGATSEARGCWGLTRKSGNTKRGAPPLTRPPPRGVGQTPAPRPAAASRERAGRGSRPLAGWAVLSPGGWTRRLRQDPVSTQLEPAPSVAGGGESRAAGRPGLPCLQEGVRGGRLRREAHRAGGSRGRTQGLRGPVSMARRGASLAAKAPRWHRRLSEASRPLVCTRTPQPILAQQGAAPATGGPELGRTTGSQHGRVVVGGRLVSTQQLPAPHPADPQPAQDAGCGRAAQNPAVRVCLPDSFSRRVLWTLHEAVKFGETVSYQQLAALAGNPKAARAVGGAMRRNPVSVPPDSFATAGRAEPPWRESASRAAALRLLRLRQPALPSRQPARELSAGVRSGGRTASLRPLSRPGQPLWLGDPRLCIETVREAPDGVGLGIAQLPQPNGRGLGRPARAEQPAGGSLRLIQVTGAALWRRDPRRPGAAAGPPVPILIPCHRVTCSSGAVGHYSGGLGVKEWLLAHEGSLAGSPRPAGTCRREGAAAAVRLRGPPGAVSMSLERFPADRSPAPTPGPRLPCPDPASRRVCVQEAVVAVISEPGTALPPAPACCPPPVRRPSGGAGLAAESSLEKLQRTQLSGPCPPPAAPLMGSPPGMRGAGLGRRLPTWPRDVLDPGHKRQPEACVARKAAPCQVPQDSGSAFLRSPIWLPSRGRATAPGRSTLGRRAAMTQASQAERLDICPALALSGGPDPVVQQTAPGPAGSRVEGGGLREATARQAPTVAAHPPTRAPPAPCRAGPGRGDEPWPRGAGQPRQFGLYRRRCVTPTNAGPSQGAGPTCSAVSQSQGRATREAAAGLPCVLPF</sequence>
<dbReference type="GO" id="GO:0032259">
    <property type="term" value="P:methylation"/>
    <property type="evidence" value="ECO:0007669"/>
    <property type="project" value="UniProtKB-KW"/>
</dbReference>
<feature type="region of interest" description="Disordered" evidence="4">
    <location>
        <begin position="335"/>
        <end position="386"/>
    </location>
</feature>
<keyword evidence="6" id="KW-0489">Methyltransferase</keyword>
<name>A0A8J6A9A3_GALPY</name>
<evidence type="ECO:0000256" key="4">
    <source>
        <dbReference type="SAM" id="MobiDB-lite"/>
    </source>
</evidence>
<organism evidence="6 7">
    <name type="scientific">Galemys pyrenaicus</name>
    <name type="common">Iberian desman</name>
    <name type="synonym">Pyrenean desman</name>
    <dbReference type="NCBI Taxonomy" id="202257"/>
    <lineage>
        <taxon>Eukaryota</taxon>
        <taxon>Metazoa</taxon>
        <taxon>Chordata</taxon>
        <taxon>Craniata</taxon>
        <taxon>Vertebrata</taxon>
        <taxon>Euteleostomi</taxon>
        <taxon>Mammalia</taxon>
        <taxon>Eutheria</taxon>
        <taxon>Laurasiatheria</taxon>
        <taxon>Eulipotyphla</taxon>
        <taxon>Talpidae</taxon>
        <taxon>Galemys</taxon>
    </lineage>
</organism>
<feature type="region of interest" description="Disordered" evidence="4">
    <location>
        <begin position="238"/>
        <end position="310"/>
    </location>
</feature>
<proteinExistence type="inferred from homology"/>
<gene>
    <name evidence="6" type="ORF">J0S82_009701</name>
</gene>
<feature type="domain" description="Methylated-DNA-[protein]-cysteine S-methyltransferase DNA binding" evidence="5">
    <location>
        <begin position="565"/>
        <end position="612"/>
    </location>
</feature>
<dbReference type="Gene3D" id="1.10.10.10">
    <property type="entry name" value="Winged helix-like DNA-binding domain superfamily/Winged helix DNA-binding domain"/>
    <property type="match status" value="2"/>
</dbReference>
<dbReference type="CDD" id="cd06445">
    <property type="entry name" value="ATase"/>
    <property type="match status" value="2"/>
</dbReference>
<feature type="region of interest" description="Disordered" evidence="4">
    <location>
        <begin position="530"/>
        <end position="550"/>
    </location>
</feature>